<sequence>MALLGGGVICGPAGNDNCPIYVGNLPPDIQSKHSEDVFYKYSAIRDIDFKNRHGGELVSSRLPSSNLSNQCCFLLACS</sequence>
<dbReference type="Gene3D" id="3.30.70.330">
    <property type="match status" value="1"/>
</dbReference>
<dbReference type="AlphaFoldDB" id="G1TKP4"/>
<reference evidence="1" key="3">
    <citation type="submission" date="2025-09" db="UniProtKB">
        <authorList>
            <consortium name="Ensembl"/>
        </authorList>
    </citation>
    <scope>IDENTIFICATION</scope>
    <source>
        <strain evidence="1">Thorbecke</strain>
    </source>
</reference>
<evidence type="ECO:0008006" key="3">
    <source>
        <dbReference type="Google" id="ProtNLM"/>
    </source>
</evidence>
<evidence type="ECO:0000313" key="1">
    <source>
        <dbReference type="Ensembl" id="ENSOCUP00000017530.2"/>
    </source>
</evidence>
<dbReference type="PaxDb" id="9986-ENSOCUP00000017530"/>
<organism evidence="1 2">
    <name type="scientific">Oryctolagus cuniculus</name>
    <name type="common">Rabbit</name>
    <dbReference type="NCBI Taxonomy" id="9986"/>
    <lineage>
        <taxon>Eukaryota</taxon>
        <taxon>Metazoa</taxon>
        <taxon>Chordata</taxon>
        <taxon>Craniata</taxon>
        <taxon>Vertebrata</taxon>
        <taxon>Euteleostomi</taxon>
        <taxon>Mammalia</taxon>
        <taxon>Eutheria</taxon>
        <taxon>Euarchontoglires</taxon>
        <taxon>Glires</taxon>
        <taxon>Lagomorpha</taxon>
        <taxon>Leporidae</taxon>
        <taxon>Oryctolagus</taxon>
    </lineage>
</organism>
<dbReference type="STRING" id="9986.ENSOCUP00000017530"/>
<name>G1TKP4_RABIT</name>
<dbReference type="GO" id="GO:0003676">
    <property type="term" value="F:nucleic acid binding"/>
    <property type="evidence" value="ECO:0007669"/>
    <property type="project" value="InterPro"/>
</dbReference>
<dbReference type="InParanoid" id="G1TKP4"/>
<dbReference type="InterPro" id="IPR012677">
    <property type="entry name" value="Nucleotide-bd_a/b_plait_sf"/>
</dbReference>
<reference evidence="1" key="2">
    <citation type="submission" date="2025-08" db="UniProtKB">
        <authorList>
            <consortium name="Ensembl"/>
        </authorList>
    </citation>
    <scope>IDENTIFICATION</scope>
    <source>
        <strain evidence="1">Thorbecke</strain>
    </source>
</reference>
<dbReference type="GeneTree" id="ENSGT00940000155585"/>
<dbReference type="EMBL" id="AAGW02010333">
    <property type="status" value="NOT_ANNOTATED_CDS"/>
    <property type="molecule type" value="Genomic_DNA"/>
</dbReference>
<dbReference type="Ensembl" id="ENSOCUT00000030717.2">
    <property type="protein sequence ID" value="ENSOCUP00000017530.2"/>
    <property type="gene ID" value="ENSOCUG00000026856.2"/>
</dbReference>
<keyword evidence="2" id="KW-1185">Reference proteome</keyword>
<dbReference type="InterPro" id="IPR035979">
    <property type="entry name" value="RBD_domain_sf"/>
</dbReference>
<dbReference type="eggNOG" id="KOG0105">
    <property type="taxonomic scope" value="Eukaryota"/>
</dbReference>
<dbReference type="HOGENOM" id="CLU_012062_34_5_1"/>
<reference evidence="1 2" key="1">
    <citation type="journal article" date="2011" name="Nature">
        <title>A high-resolution map of human evolutionary constraint using 29 mammals.</title>
        <authorList>
            <person name="Lindblad-Toh K."/>
            <person name="Garber M."/>
            <person name="Zuk O."/>
            <person name="Lin M.F."/>
            <person name="Parker B.J."/>
            <person name="Washietl S."/>
            <person name="Kheradpour P."/>
            <person name="Ernst J."/>
            <person name="Jordan G."/>
            <person name="Mauceli E."/>
            <person name="Ward L.D."/>
            <person name="Lowe C.B."/>
            <person name="Holloway A.K."/>
            <person name="Clamp M."/>
            <person name="Gnerre S."/>
            <person name="Alfoldi J."/>
            <person name="Beal K."/>
            <person name="Chang J."/>
            <person name="Clawson H."/>
            <person name="Cuff J."/>
            <person name="Di Palma F."/>
            <person name="Fitzgerald S."/>
            <person name="Flicek P."/>
            <person name="Guttman M."/>
            <person name="Hubisz M.J."/>
            <person name="Jaffe D.B."/>
            <person name="Jungreis I."/>
            <person name="Kent W.J."/>
            <person name="Kostka D."/>
            <person name="Lara M."/>
            <person name="Martins A.L."/>
            <person name="Massingham T."/>
            <person name="Moltke I."/>
            <person name="Raney B.J."/>
            <person name="Rasmussen M.D."/>
            <person name="Robinson J."/>
            <person name="Stark A."/>
            <person name="Vilella A.J."/>
            <person name="Wen J."/>
            <person name="Xie X."/>
            <person name="Zody M.C."/>
            <person name="Baldwin J."/>
            <person name="Bloom T."/>
            <person name="Chin C.W."/>
            <person name="Heiman D."/>
            <person name="Nicol R."/>
            <person name="Nusbaum C."/>
            <person name="Young S."/>
            <person name="Wilkinson J."/>
            <person name="Worley K.C."/>
            <person name="Kovar C.L."/>
            <person name="Muzny D.M."/>
            <person name="Gibbs R.A."/>
            <person name="Cree A."/>
            <person name="Dihn H.H."/>
            <person name="Fowler G."/>
            <person name="Jhangiani S."/>
            <person name="Joshi V."/>
            <person name="Lee S."/>
            <person name="Lewis L.R."/>
            <person name="Nazareth L.V."/>
            <person name="Okwuonu G."/>
            <person name="Santibanez J."/>
            <person name="Warren W.C."/>
            <person name="Mardis E.R."/>
            <person name="Weinstock G.M."/>
            <person name="Wilson R.K."/>
            <person name="Delehaunty K."/>
            <person name="Dooling D."/>
            <person name="Fronik C."/>
            <person name="Fulton L."/>
            <person name="Fulton B."/>
            <person name="Graves T."/>
            <person name="Minx P."/>
            <person name="Sodergren E."/>
            <person name="Birney E."/>
            <person name="Margulies E.H."/>
            <person name="Herrero J."/>
            <person name="Green E.D."/>
            <person name="Haussler D."/>
            <person name="Siepel A."/>
            <person name="Goldman N."/>
            <person name="Pollard K.S."/>
            <person name="Pedersen J.S."/>
            <person name="Lander E.S."/>
            <person name="Kellis M."/>
        </authorList>
    </citation>
    <scope>NUCLEOTIDE SEQUENCE [LARGE SCALE GENOMIC DNA]</scope>
    <source>
        <strain evidence="1 2">Thorbecke inbred</strain>
    </source>
</reference>
<proteinExistence type="predicted"/>
<dbReference type="SUPFAM" id="SSF54928">
    <property type="entry name" value="RNA-binding domain, RBD"/>
    <property type="match status" value="1"/>
</dbReference>
<protein>
    <recommendedName>
        <fullName evidence="3">RRM domain-containing protein</fullName>
    </recommendedName>
</protein>
<evidence type="ECO:0000313" key="2">
    <source>
        <dbReference type="Proteomes" id="UP000001811"/>
    </source>
</evidence>
<dbReference type="Bgee" id="ENSOCUG00000026856">
    <property type="expression patterns" value="Expressed in blood and 9 other cell types or tissues"/>
</dbReference>
<accession>G1TKP4</accession>
<dbReference type="Proteomes" id="UP000001811">
    <property type="component" value="Chromosome 2"/>
</dbReference>